<dbReference type="EMBL" id="CP061038">
    <property type="protein sequence ID" value="QNQ09274.1"/>
    <property type="molecule type" value="Genomic_DNA"/>
</dbReference>
<accession>A0A7H0LHX1</accession>
<organism evidence="1 2">
    <name type="scientific">Sphingomonas alpina</name>
    <dbReference type="NCBI Taxonomy" id="653931"/>
    <lineage>
        <taxon>Bacteria</taxon>
        <taxon>Pseudomonadati</taxon>
        <taxon>Pseudomonadota</taxon>
        <taxon>Alphaproteobacteria</taxon>
        <taxon>Sphingomonadales</taxon>
        <taxon>Sphingomonadaceae</taxon>
        <taxon>Sphingomonas</taxon>
    </lineage>
</organism>
<dbReference type="KEGG" id="spap:H3Z74_21810"/>
<name>A0A7H0LHX1_9SPHN</name>
<evidence type="ECO:0008006" key="3">
    <source>
        <dbReference type="Google" id="ProtNLM"/>
    </source>
</evidence>
<proteinExistence type="predicted"/>
<protein>
    <recommendedName>
        <fullName evidence="3">DUF927 domain-containing protein</fullName>
    </recommendedName>
</protein>
<dbReference type="Proteomes" id="UP000516148">
    <property type="component" value="Chromosome"/>
</dbReference>
<evidence type="ECO:0000313" key="1">
    <source>
        <dbReference type="EMBL" id="QNQ09274.1"/>
    </source>
</evidence>
<keyword evidence="2" id="KW-1185">Reference proteome</keyword>
<evidence type="ECO:0000313" key="2">
    <source>
        <dbReference type="Proteomes" id="UP000516148"/>
    </source>
</evidence>
<dbReference type="RefSeq" id="WP_187761591.1">
    <property type="nucleotide sequence ID" value="NZ_CP061038.1"/>
</dbReference>
<reference evidence="1 2" key="1">
    <citation type="submission" date="2020-09" db="EMBL/GenBank/DDBJ databases">
        <title>Sphingomonas sp., a new species isolated from pork steak.</title>
        <authorList>
            <person name="Heidler von Heilborn D."/>
        </authorList>
    </citation>
    <scope>NUCLEOTIDE SEQUENCE [LARGE SCALE GENOMIC DNA]</scope>
    <source>
        <strain evidence="2">S8-3T</strain>
    </source>
</reference>
<sequence>MSGGGSIEGIRDKARKPLRAPDMVQEEFAGDGFDRSVMPFGCPVTPLGIQGLKLWVLDAANQLIALATDCRKGDLLLLFGGDSWLIKHFPQLTKDQAKNGAPATKFDQAEVQTALVTACQRKNIFNPQGRVFGRGAHRAVGDDQQLVLHMGRSVLIAGQPDAKGQRGKLAEHRPGEIDDSFFPALPALVPPASEPSATEDAQRLRELFGDWFWVEPDSAPLLLLGMVGQMFFCGALSWRSHVWLAGPTSAGKSSLQALIRALLGNWCLHVEDASEAAVRQILGDDTLPVMIDEAEADDNPEKQKAIINLAKKASSGAKIIRGGADHKGQEFTAQSCFLFSSVLHSLAKGEERNRVAILEMRQVPLTKKEYVAPDLLEWRDIGRRMHRRMIEQWPRFSRTLADYKREIWSHGLEGRWQDTYGTLLACADCLLYDRAPSQESELNEEHGREKVWVRAILPMIQRGKSEARSDVERCIAHLMGCLIPGAHGASAETVGQWIKRAMALADPIEGGINHTARERLKQYGLRLVLLKRDEPKLDGEPVPNDWVNGYLAVAYQTCEPLATLFRGKEWANGAYLQSLGKVDGVRRGLKMRFSGMNADNAIAIPLKALRDDEE</sequence>
<dbReference type="AlphaFoldDB" id="A0A7H0LHX1"/>
<gene>
    <name evidence="1" type="ORF">H3Z74_21810</name>
</gene>